<keyword evidence="3" id="KW-1185">Reference proteome</keyword>
<name>A0A1M6L0M8_9ACTN</name>
<organism evidence="2 3">
    <name type="scientific">Tessaracoccus bendigoensis DSM 12906</name>
    <dbReference type="NCBI Taxonomy" id="1123357"/>
    <lineage>
        <taxon>Bacteria</taxon>
        <taxon>Bacillati</taxon>
        <taxon>Actinomycetota</taxon>
        <taxon>Actinomycetes</taxon>
        <taxon>Propionibacteriales</taxon>
        <taxon>Propionibacteriaceae</taxon>
        <taxon>Tessaracoccus</taxon>
    </lineage>
</organism>
<accession>A0A1M6L0M8</accession>
<dbReference type="InterPro" id="IPR036388">
    <property type="entry name" value="WH-like_DNA-bd_sf"/>
</dbReference>
<dbReference type="SUPFAM" id="SSF46785">
    <property type="entry name" value="Winged helix' DNA-binding domain"/>
    <property type="match status" value="1"/>
</dbReference>
<protein>
    <recommendedName>
        <fullName evidence="1">HTH marR-type domain-containing protein</fullName>
    </recommendedName>
</protein>
<dbReference type="InterPro" id="IPR036390">
    <property type="entry name" value="WH_DNA-bd_sf"/>
</dbReference>
<evidence type="ECO:0000259" key="1">
    <source>
        <dbReference type="PROSITE" id="PS50995"/>
    </source>
</evidence>
<sequence length="81" mass="8807">MARAYITSLADQLTERGLVERVAGSDRRVKLLALTGEGRALRDQVAGAVSVGAMMLTRLDDEQRATLGNLLEQLLREPAID</sequence>
<dbReference type="GO" id="GO:0003700">
    <property type="term" value="F:DNA-binding transcription factor activity"/>
    <property type="evidence" value="ECO:0007669"/>
    <property type="project" value="InterPro"/>
</dbReference>
<dbReference type="RefSeq" id="WP_073189678.1">
    <property type="nucleotide sequence ID" value="NZ_FQZG01000065.1"/>
</dbReference>
<reference evidence="2 3" key="1">
    <citation type="submission" date="2016-11" db="EMBL/GenBank/DDBJ databases">
        <authorList>
            <person name="Jaros S."/>
            <person name="Januszkiewicz K."/>
            <person name="Wedrychowicz H."/>
        </authorList>
    </citation>
    <scope>NUCLEOTIDE SEQUENCE [LARGE SCALE GENOMIC DNA]</scope>
    <source>
        <strain evidence="2 3">DSM 12906</strain>
    </source>
</reference>
<dbReference type="PROSITE" id="PS50995">
    <property type="entry name" value="HTH_MARR_2"/>
    <property type="match status" value="1"/>
</dbReference>
<dbReference type="OrthoDB" id="8966183at2"/>
<evidence type="ECO:0000313" key="2">
    <source>
        <dbReference type="EMBL" id="SHJ64727.1"/>
    </source>
</evidence>
<dbReference type="EMBL" id="FQZG01000065">
    <property type="protein sequence ID" value="SHJ64727.1"/>
    <property type="molecule type" value="Genomic_DNA"/>
</dbReference>
<dbReference type="AlphaFoldDB" id="A0A1M6L0M8"/>
<dbReference type="InterPro" id="IPR000835">
    <property type="entry name" value="HTH_MarR-typ"/>
</dbReference>
<feature type="domain" description="HTH marR-type" evidence="1">
    <location>
        <begin position="1"/>
        <end position="76"/>
    </location>
</feature>
<gene>
    <name evidence="2" type="ORF">SAMN02745244_02961</name>
</gene>
<evidence type="ECO:0000313" key="3">
    <source>
        <dbReference type="Proteomes" id="UP000184512"/>
    </source>
</evidence>
<proteinExistence type="predicted"/>
<dbReference type="Gene3D" id="1.10.10.10">
    <property type="entry name" value="Winged helix-like DNA-binding domain superfamily/Winged helix DNA-binding domain"/>
    <property type="match status" value="1"/>
</dbReference>
<dbReference type="Proteomes" id="UP000184512">
    <property type="component" value="Unassembled WGS sequence"/>
</dbReference>
<dbReference type="STRING" id="1123357.SAMN02745244_02961"/>